<dbReference type="EMBL" id="JBHRSW010000015">
    <property type="protein sequence ID" value="MFC3121851.1"/>
    <property type="molecule type" value="Genomic_DNA"/>
</dbReference>
<accession>A0ABV7FRK3</accession>
<reference evidence="2" key="1">
    <citation type="journal article" date="2019" name="Int. J. Syst. Evol. Microbiol.">
        <title>The Global Catalogue of Microorganisms (GCM) 10K type strain sequencing project: providing services to taxonomists for standard genome sequencing and annotation.</title>
        <authorList>
            <consortium name="The Broad Institute Genomics Platform"/>
            <consortium name="The Broad Institute Genome Sequencing Center for Infectious Disease"/>
            <person name="Wu L."/>
            <person name="Ma J."/>
        </authorList>
    </citation>
    <scope>NUCLEOTIDE SEQUENCE [LARGE SCALE GENOMIC DNA]</scope>
    <source>
        <strain evidence="2">KCTC 52473</strain>
    </source>
</reference>
<keyword evidence="1" id="KW-0969">Cilium</keyword>
<keyword evidence="1" id="KW-0966">Cell projection</keyword>
<protein>
    <submittedName>
        <fullName evidence="1">Flagellar protein FlaG</fullName>
    </submittedName>
</protein>
<sequence length="166" mass="17749">MDIVNTRIGQAVARDAATSINEKSFVSSNLVGFQTGASQHSAGDNPVAMQQVKFVDKSVAELPQKQAIEKKLKENLSNADTKAREENVDISEAIGSVTEFLRTTGTELAFSVDSDTSKQVVTVKDKASGDVIRQIPSEEVLDFAARVQELAADPTNTVGIIINGRA</sequence>
<dbReference type="SUPFAM" id="SSF160214">
    <property type="entry name" value="FlaG-like"/>
    <property type="match status" value="1"/>
</dbReference>
<gene>
    <name evidence="1" type="ORF">ACFOHL_09485</name>
</gene>
<name>A0ABV7FRK3_9ALTE</name>
<evidence type="ECO:0000313" key="1">
    <source>
        <dbReference type="EMBL" id="MFC3121851.1"/>
    </source>
</evidence>
<dbReference type="InterPro" id="IPR005186">
    <property type="entry name" value="FlaG"/>
</dbReference>
<dbReference type="PANTHER" id="PTHR37166">
    <property type="entry name" value="PROTEIN FLAG"/>
    <property type="match status" value="1"/>
</dbReference>
<organism evidence="1 2">
    <name type="scientific">Agaribacter flavus</name>
    <dbReference type="NCBI Taxonomy" id="1902781"/>
    <lineage>
        <taxon>Bacteria</taxon>
        <taxon>Pseudomonadati</taxon>
        <taxon>Pseudomonadota</taxon>
        <taxon>Gammaproteobacteria</taxon>
        <taxon>Alteromonadales</taxon>
        <taxon>Alteromonadaceae</taxon>
        <taxon>Agaribacter</taxon>
    </lineage>
</organism>
<dbReference type="RefSeq" id="WP_376919988.1">
    <property type="nucleotide sequence ID" value="NZ_JBHRSW010000015.1"/>
</dbReference>
<dbReference type="Proteomes" id="UP001595478">
    <property type="component" value="Unassembled WGS sequence"/>
</dbReference>
<dbReference type="Pfam" id="PF03646">
    <property type="entry name" value="FlaG"/>
    <property type="match status" value="1"/>
</dbReference>
<dbReference type="Gene3D" id="3.30.160.170">
    <property type="entry name" value="FlaG-like"/>
    <property type="match status" value="1"/>
</dbReference>
<dbReference type="PANTHER" id="PTHR37166:SF1">
    <property type="entry name" value="PROTEIN FLAG"/>
    <property type="match status" value="1"/>
</dbReference>
<comment type="caution">
    <text evidence="1">The sequence shown here is derived from an EMBL/GenBank/DDBJ whole genome shotgun (WGS) entry which is preliminary data.</text>
</comment>
<evidence type="ECO:0000313" key="2">
    <source>
        <dbReference type="Proteomes" id="UP001595478"/>
    </source>
</evidence>
<keyword evidence="2" id="KW-1185">Reference proteome</keyword>
<dbReference type="InterPro" id="IPR035924">
    <property type="entry name" value="FlaG-like_sf"/>
</dbReference>
<proteinExistence type="predicted"/>
<keyword evidence="1" id="KW-0282">Flagellum</keyword>